<dbReference type="Gene3D" id="3.40.50.720">
    <property type="entry name" value="NAD(P)-binding Rossmann-like Domain"/>
    <property type="match status" value="1"/>
</dbReference>
<dbReference type="FunFam" id="3.40.50.720:FF:000013">
    <property type="entry name" value="Malate dehydrogenase"/>
    <property type="match status" value="1"/>
</dbReference>
<feature type="transmembrane region" description="Helical" evidence="20">
    <location>
        <begin position="366"/>
        <end position="386"/>
    </location>
</feature>
<evidence type="ECO:0000256" key="11">
    <source>
        <dbReference type="ARBA" id="ARBA00022989"/>
    </source>
</evidence>
<dbReference type="GO" id="GO:0000773">
    <property type="term" value="F:phosphatidyl-N-methylethanolamine N-methyltransferase activity"/>
    <property type="evidence" value="ECO:0007669"/>
    <property type="project" value="UniProtKB-UniRule"/>
</dbReference>
<comment type="catalytic activity">
    <reaction evidence="19">
        <text>a 1,2-diacyl-sn-glycero-3-phospho-N-methylethanolamine + S-adenosyl-L-methionine = a 1,2-diacyl-sn-glycero-3-phospho-N,N-dimethylethanolamine + S-adenosyl-L-homocysteine + H(+)</text>
        <dbReference type="Rhea" id="RHEA:32735"/>
        <dbReference type="ChEBI" id="CHEBI:15378"/>
        <dbReference type="ChEBI" id="CHEBI:57856"/>
        <dbReference type="ChEBI" id="CHEBI:59789"/>
        <dbReference type="ChEBI" id="CHEBI:64572"/>
        <dbReference type="ChEBI" id="CHEBI:64573"/>
        <dbReference type="EC" id="2.1.1.71"/>
    </reaction>
</comment>
<dbReference type="PANTHER" id="PTHR11540:SF16">
    <property type="entry name" value="MALATE DEHYDROGENASE, MITOCHONDRIAL"/>
    <property type="match status" value="1"/>
</dbReference>
<evidence type="ECO:0000256" key="1">
    <source>
        <dbReference type="ARBA" id="ARBA00004127"/>
    </source>
</evidence>
<feature type="topological domain" description="Lumenal" evidence="19">
    <location>
        <begin position="1"/>
        <end position="272"/>
    </location>
</feature>
<evidence type="ECO:0000256" key="4">
    <source>
        <dbReference type="ARBA" id="ARBA00022516"/>
    </source>
</evidence>
<keyword evidence="8 19" id="KW-0949">S-adenosyl-L-methionine</keyword>
<dbReference type="GO" id="GO:0006099">
    <property type="term" value="P:tricarboxylic acid cycle"/>
    <property type="evidence" value="ECO:0007669"/>
    <property type="project" value="UniProtKB-KW"/>
</dbReference>
<dbReference type="Pfam" id="PF02866">
    <property type="entry name" value="Ldh_1_C"/>
    <property type="match status" value="1"/>
</dbReference>
<evidence type="ECO:0000256" key="15">
    <source>
        <dbReference type="ARBA" id="ARBA00023136"/>
    </source>
</evidence>
<evidence type="ECO:0000256" key="2">
    <source>
        <dbReference type="ARBA" id="ARBA00008824"/>
    </source>
</evidence>
<keyword evidence="9 19" id="KW-0812">Transmembrane</keyword>
<comment type="similarity">
    <text evidence="19">Belongs to the class VI-like SAM-binding methyltransferase superfamily. PEMT/PEM2 methyltransferase family.</text>
</comment>
<feature type="domain" description="Lactate/malate dehydrogenase N-terminal" evidence="21">
    <location>
        <begin position="3"/>
        <end position="146"/>
    </location>
</feature>
<comment type="function">
    <text evidence="19">Catalyzes the second two steps of the methylation pathway of phosphatidylcholine biosynthesis, the SAM-dependent methylation of phosphatidylmonomethylethanolamine (PMME) to phosphatidyldimethylethanolamine (PDME) and of PDME to phosphatidylcholine (PC).</text>
</comment>
<keyword evidence="16 19" id="KW-0594">Phospholipid biosynthesis</keyword>
<keyword evidence="17 19" id="KW-1208">Phospholipid metabolism</keyword>
<dbReference type="InterPro" id="IPR010097">
    <property type="entry name" value="Malate_DH_type1"/>
</dbReference>
<keyword evidence="7 19" id="KW-0808">Transferase</keyword>
<comment type="caution">
    <text evidence="23">The sequence shown here is derived from an EMBL/GenBank/DDBJ whole genome shotgun (WGS) entry which is preliminary data.</text>
</comment>
<feature type="domain" description="Lactate/malate dehydrogenase C-terminal" evidence="22">
    <location>
        <begin position="148"/>
        <end position="324"/>
    </location>
</feature>
<keyword evidence="10 19" id="KW-0256">Endoplasmic reticulum</keyword>
<keyword evidence="14 19" id="KW-0443">Lipid metabolism</keyword>
<dbReference type="GO" id="GO:0032259">
    <property type="term" value="P:methylation"/>
    <property type="evidence" value="ECO:0007669"/>
    <property type="project" value="UniProtKB-KW"/>
</dbReference>
<dbReference type="GO" id="GO:0030060">
    <property type="term" value="F:L-malate dehydrogenase (NAD+) activity"/>
    <property type="evidence" value="ECO:0007669"/>
    <property type="project" value="UniProtKB-EC"/>
</dbReference>
<dbReference type="InterPro" id="IPR022383">
    <property type="entry name" value="Lactate/malate_DH_C"/>
</dbReference>
<dbReference type="OrthoDB" id="4069699at2759"/>
<evidence type="ECO:0000256" key="13">
    <source>
        <dbReference type="ARBA" id="ARBA00023027"/>
    </source>
</evidence>
<protein>
    <recommendedName>
        <fullName evidence="19">Phosphatidyl-N-methylethanolamine N-methyltransferase</fullName>
        <ecNumber evidence="19">2.1.1.71</ecNumber>
    </recommendedName>
    <alternativeName>
        <fullName evidence="19">Phospholipid methyltransferase</fullName>
        <shortName evidence="19">PLMT</shortName>
    </alternativeName>
</protein>
<evidence type="ECO:0000256" key="18">
    <source>
        <dbReference type="ARBA" id="ARBA00048313"/>
    </source>
</evidence>
<dbReference type="EC" id="2.1.1.71" evidence="19"/>
<evidence type="ECO:0000256" key="12">
    <source>
        <dbReference type="ARBA" id="ARBA00023002"/>
    </source>
</evidence>
<evidence type="ECO:0000256" key="8">
    <source>
        <dbReference type="ARBA" id="ARBA00022691"/>
    </source>
</evidence>
<sequence>MVKAVVLGAAGGIGQPLSLLLKLNHDITELALYDIVNSQGVAADLAHIDTPAKVTGYLPPNNGLQSALTGAHLILIPAGVPRKPGMTRDDLFKINAGIVKDLAASIAQNAPKAFVLIISNPVNSTVPIFAEVLKKYKVFDPKRLMGVTTLDLVRASTFASEVLGADPREVRVPVIGGHSGVTIIPLLSQAKPSCTFTQDQIETLTNRIQFGGDEVVKAKDGSGSATLSMAHAGARFASRILDATIKKAPGITECCYINLDADEKCGIQIKNTTENLEYFSVSVELGPEGISKIYPIENLSRYEEKLLKDAIPELRGNITKGITFISEDSKFTQYKHIHENEKTKSQDDLVVSLGVNDLLQNDIIKVIAIILFFVGNIFVLSSMYALGITGTYLGDYFGILMDERVICFPFNVLENPMYHGSSMVFLATSLWYSSPAGIILTIWVFILYSIALQLEGPFTAMIYDKQQESGSQIAELLTIRAPFIQSLASNCDKISIRKLEIDAKRTLEQPWNEFVVLYVKVIISMTFQNILTLSRWSLPILYVLDYDLRLLAIKSDLIFMMTEKPPKNLEIAARAINKSFSICSLGVSRKWGTYYFAGLLFKTYFKLKQQNLCKNVMRSIKAASVDLPPFERFPKAHQVTYLYYHGLLLFLDAEYNLAEEKLVAAFRMCPKSNKKNKELIWIIRGILPSTEILSRYSRLNKLYKPFIDSIREGNVKNFDDALVMNEIKLVSQNTFLTVELAREIAMKVLFKKVIKLRW</sequence>
<dbReference type="InterPro" id="IPR015955">
    <property type="entry name" value="Lactate_DH/Glyco_Ohase_4_C"/>
</dbReference>
<dbReference type="CDD" id="cd01337">
    <property type="entry name" value="MDH_glyoxysomal_mitochondrial"/>
    <property type="match status" value="1"/>
</dbReference>
<evidence type="ECO:0000256" key="5">
    <source>
        <dbReference type="ARBA" id="ARBA00022532"/>
    </source>
</evidence>
<dbReference type="SUPFAM" id="SSF51735">
    <property type="entry name" value="NAD(P)-binding Rossmann-fold domains"/>
    <property type="match status" value="1"/>
</dbReference>
<dbReference type="AlphaFoldDB" id="A0A9N8W709"/>
<dbReference type="Pfam" id="PF04191">
    <property type="entry name" value="PEMT"/>
    <property type="match status" value="1"/>
</dbReference>
<dbReference type="GO" id="GO:0005789">
    <property type="term" value="C:endoplasmic reticulum membrane"/>
    <property type="evidence" value="ECO:0007669"/>
    <property type="project" value="UniProtKB-SubCell"/>
</dbReference>
<keyword evidence="11 19" id="KW-1133">Transmembrane helix</keyword>
<keyword evidence="24" id="KW-1185">Reference proteome</keyword>
<dbReference type="InterPro" id="IPR036291">
    <property type="entry name" value="NAD(P)-bd_dom_sf"/>
</dbReference>
<keyword evidence="6 19" id="KW-0489">Methyltransferase</keyword>
<dbReference type="EMBL" id="CAJVPK010000230">
    <property type="protein sequence ID" value="CAG8479230.1"/>
    <property type="molecule type" value="Genomic_DNA"/>
</dbReference>
<evidence type="ECO:0000256" key="19">
    <source>
        <dbReference type="HAMAP-Rule" id="MF_03216"/>
    </source>
</evidence>
<organism evidence="23 24">
    <name type="scientific">Diversispora eburnea</name>
    <dbReference type="NCBI Taxonomy" id="1213867"/>
    <lineage>
        <taxon>Eukaryota</taxon>
        <taxon>Fungi</taxon>
        <taxon>Fungi incertae sedis</taxon>
        <taxon>Mucoromycota</taxon>
        <taxon>Glomeromycotina</taxon>
        <taxon>Glomeromycetes</taxon>
        <taxon>Diversisporales</taxon>
        <taxon>Diversisporaceae</taxon>
        <taxon>Diversispora</taxon>
    </lineage>
</organism>
<dbReference type="PROSITE" id="PS51599">
    <property type="entry name" value="SAM_PEMT_PEM2"/>
    <property type="match status" value="1"/>
</dbReference>
<evidence type="ECO:0000313" key="24">
    <source>
        <dbReference type="Proteomes" id="UP000789706"/>
    </source>
</evidence>
<evidence type="ECO:0000256" key="17">
    <source>
        <dbReference type="ARBA" id="ARBA00023264"/>
    </source>
</evidence>
<evidence type="ECO:0000256" key="9">
    <source>
        <dbReference type="ARBA" id="ARBA00022692"/>
    </source>
</evidence>
<evidence type="ECO:0000256" key="16">
    <source>
        <dbReference type="ARBA" id="ARBA00023209"/>
    </source>
</evidence>
<proteinExistence type="inferred from homology"/>
<dbReference type="Gene3D" id="1.20.120.1630">
    <property type="match status" value="1"/>
</dbReference>
<comment type="similarity">
    <text evidence="2">Belongs to the LDH/MDH superfamily. MDH type 1 family.</text>
</comment>
<feature type="topological domain" description="Cytoplasmic" evidence="19">
    <location>
        <begin position="454"/>
        <end position="758"/>
    </location>
</feature>
<keyword evidence="19" id="KW-0496">Mitochondrion</keyword>
<evidence type="ECO:0000256" key="6">
    <source>
        <dbReference type="ARBA" id="ARBA00022603"/>
    </source>
</evidence>
<dbReference type="InterPro" id="IPR024960">
    <property type="entry name" value="PEMT/MFAP"/>
</dbReference>
<keyword evidence="12" id="KW-0560">Oxidoreductase</keyword>
<dbReference type="FunFam" id="3.90.110.10:FF:000001">
    <property type="entry name" value="Malate dehydrogenase"/>
    <property type="match status" value="1"/>
</dbReference>
<comment type="pathway">
    <text evidence="19">Phospholipid metabolism; phosphatidylcholine biosynthesis.</text>
</comment>
<feature type="binding site" evidence="19">
    <location>
        <begin position="373"/>
        <end position="375"/>
    </location>
    <ligand>
        <name>S-adenosyl-L-methionine</name>
        <dbReference type="ChEBI" id="CHEBI:59789"/>
    </ligand>
</feature>
<feature type="topological domain" description="Lumenal" evidence="19">
    <location>
        <begin position="390"/>
        <end position="432"/>
    </location>
</feature>
<comment type="caution">
    <text evidence="19">Lacks conserved residue(s) required for the propagation of feature annotation.</text>
</comment>
<dbReference type="InterPro" id="IPR007318">
    <property type="entry name" value="Phopholipid_MeTrfase"/>
</dbReference>
<comment type="catalytic activity">
    <reaction evidence="19">
        <text>a 1,2-diacyl-sn-glycero-3-phospho-N,N-dimethylethanolamine + S-adenosyl-L-methionine = a 1,2-diacyl-sn-glycero-3-phosphocholine + S-adenosyl-L-homocysteine + H(+)</text>
        <dbReference type="Rhea" id="RHEA:32739"/>
        <dbReference type="ChEBI" id="CHEBI:15378"/>
        <dbReference type="ChEBI" id="CHEBI:57643"/>
        <dbReference type="ChEBI" id="CHEBI:57856"/>
        <dbReference type="ChEBI" id="CHEBI:59789"/>
        <dbReference type="ChEBI" id="CHEBI:64572"/>
    </reaction>
</comment>
<dbReference type="Gene3D" id="3.90.110.10">
    <property type="entry name" value="Lactate dehydrogenase/glycoside hydrolase, family 4, C-terminal"/>
    <property type="match status" value="1"/>
</dbReference>
<name>A0A9N8W709_9GLOM</name>
<dbReference type="HAMAP" id="MF_03216">
    <property type="entry name" value="PLMT"/>
    <property type="match status" value="1"/>
</dbReference>
<evidence type="ECO:0000256" key="10">
    <source>
        <dbReference type="ARBA" id="ARBA00022824"/>
    </source>
</evidence>
<evidence type="ECO:0000256" key="7">
    <source>
        <dbReference type="ARBA" id="ARBA00022679"/>
    </source>
</evidence>
<comment type="catalytic activity">
    <reaction evidence="18">
        <text>(S)-malate + NAD(+) = oxaloacetate + NADH + H(+)</text>
        <dbReference type="Rhea" id="RHEA:21432"/>
        <dbReference type="ChEBI" id="CHEBI:15378"/>
        <dbReference type="ChEBI" id="CHEBI:15589"/>
        <dbReference type="ChEBI" id="CHEBI:16452"/>
        <dbReference type="ChEBI" id="CHEBI:57540"/>
        <dbReference type="ChEBI" id="CHEBI:57945"/>
        <dbReference type="EC" id="1.1.1.37"/>
    </reaction>
</comment>
<gene>
    <name evidence="23" type="ORF">DEBURN_LOCUS3566</name>
</gene>
<dbReference type="GO" id="GO:0006656">
    <property type="term" value="P:phosphatidylcholine biosynthetic process"/>
    <property type="evidence" value="ECO:0007669"/>
    <property type="project" value="UniProtKB-UniRule"/>
</dbReference>
<keyword evidence="15 19" id="KW-0472">Membrane</keyword>
<keyword evidence="5" id="KW-0816">Tricarboxylic acid cycle</keyword>
<accession>A0A9N8W709</accession>
<dbReference type="InterPro" id="IPR001236">
    <property type="entry name" value="Lactate/malate_DH_N"/>
</dbReference>
<dbReference type="Pfam" id="PF00056">
    <property type="entry name" value="Ldh_1_N"/>
    <property type="match status" value="1"/>
</dbReference>
<dbReference type="SMART" id="SM00753">
    <property type="entry name" value="PAM"/>
    <property type="match status" value="1"/>
</dbReference>
<dbReference type="SUPFAM" id="SSF56327">
    <property type="entry name" value="LDH C-terminal domain-like"/>
    <property type="match status" value="1"/>
</dbReference>
<evidence type="ECO:0000256" key="14">
    <source>
        <dbReference type="ARBA" id="ARBA00023098"/>
    </source>
</evidence>
<dbReference type="PANTHER" id="PTHR11540">
    <property type="entry name" value="MALATE AND LACTATE DEHYDROGENASE"/>
    <property type="match status" value="1"/>
</dbReference>
<evidence type="ECO:0000256" key="3">
    <source>
        <dbReference type="ARBA" id="ARBA00011738"/>
    </source>
</evidence>
<dbReference type="Proteomes" id="UP000789706">
    <property type="component" value="Unassembled WGS sequence"/>
</dbReference>
<comment type="subcellular location">
    <subcellularLocation>
        <location evidence="1">Endomembrane system</location>
        <topology evidence="1">Multi-pass membrane protein</topology>
    </subcellularLocation>
    <subcellularLocation>
        <location evidence="19">Endoplasmic reticulum membrane</location>
        <topology evidence="19">Multi-pass membrane protein</topology>
    </subcellularLocation>
    <subcellularLocation>
        <location evidence="19">Mitochondrion membrane</location>
        <topology evidence="19">Multi-pass membrane protein</topology>
    </subcellularLocation>
</comment>
<keyword evidence="13" id="KW-0520">NAD</keyword>
<feature type="transmembrane region" description="Helical" evidence="20">
    <location>
        <begin position="430"/>
        <end position="451"/>
    </location>
</feature>
<dbReference type="NCBIfam" id="TIGR01772">
    <property type="entry name" value="MDH_euk_gproteo"/>
    <property type="match status" value="1"/>
</dbReference>
<feature type="binding site" evidence="19">
    <location>
        <begin position="455"/>
        <end position="456"/>
    </location>
    <ligand>
        <name>S-adenosyl-L-methionine</name>
        <dbReference type="ChEBI" id="CHEBI:59789"/>
    </ligand>
</feature>
<evidence type="ECO:0000313" key="23">
    <source>
        <dbReference type="EMBL" id="CAG8479230.1"/>
    </source>
</evidence>
<evidence type="ECO:0000259" key="22">
    <source>
        <dbReference type="Pfam" id="PF02866"/>
    </source>
</evidence>
<reference evidence="23" key="1">
    <citation type="submission" date="2021-06" db="EMBL/GenBank/DDBJ databases">
        <authorList>
            <person name="Kallberg Y."/>
            <person name="Tangrot J."/>
            <person name="Rosling A."/>
        </authorList>
    </citation>
    <scope>NUCLEOTIDE SEQUENCE</scope>
    <source>
        <strain evidence="23">AZ414A</strain>
    </source>
</reference>
<dbReference type="GO" id="GO:0031966">
    <property type="term" value="C:mitochondrial membrane"/>
    <property type="evidence" value="ECO:0007669"/>
    <property type="project" value="UniProtKB-SubCell"/>
</dbReference>
<comment type="subunit">
    <text evidence="3">Homodimer.</text>
</comment>
<keyword evidence="4 19" id="KW-0444">Lipid biosynthesis</keyword>
<evidence type="ECO:0000256" key="20">
    <source>
        <dbReference type="SAM" id="Phobius"/>
    </source>
</evidence>
<evidence type="ECO:0000259" key="21">
    <source>
        <dbReference type="Pfam" id="PF00056"/>
    </source>
</evidence>